<feature type="region of interest" description="Disordered" evidence="4">
    <location>
        <begin position="170"/>
        <end position="286"/>
    </location>
</feature>
<sequence length="475" mass="50176">MATPTSGPLTERDDRGLMPPPPPRRKQVVLDEDTWTDSLEAIIERDYFPELGKLQGKLEWLEAVRSGDVTRMRDAQEAFAARMTGRRVSTRGGASARPTPVAEASWPRDAWTPATAARGAPETQAQPLEDLPSAPPVSLDRFLATHTSEDNASFAEVLESENARRREKYKALAAPPGIGRRDAEAGDSAAPRLTDGFGSTGQPSDRLVTWRYEPRNQLMYPGAQRPPRRPSPSERAALGRGPPRAISARSTRFRAAEQGTLLESGSTTPGGASSVDGATSGAGTPRFRGVDGVDYSVLATPTFDPGETTPLMTWGELGATPVRIEAEDLPGGGLDPASARFRIREASTREQVARSLAQQGAATPRRTSAAMQAILAARGGAAAKRRATPLTPAARRLAARSGRAGGHVDLALRASYAAGAHRARPSSAVGGWEAATPAMTPRAATPARAGALPVIEDRAGDPGAGKHLTDDLLHV</sequence>
<organism evidence="5 6">
    <name type="scientific">Prototheca wickerhamii</name>
    <dbReference type="NCBI Taxonomy" id="3111"/>
    <lineage>
        <taxon>Eukaryota</taxon>
        <taxon>Viridiplantae</taxon>
        <taxon>Chlorophyta</taxon>
        <taxon>core chlorophytes</taxon>
        <taxon>Trebouxiophyceae</taxon>
        <taxon>Chlorellales</taxon>
        <taxon>Chlorellaceae</taxon>
        <taxon>Prototheca</taxon>
    </lineage>
</organism>
<dbReference type="AlphaFoldDB" id="A0AAD9INH5"/>
<dbReference type="InterPro" id="IPR019148">
    <property type="entry name" value="Nuclear_protein_DGCR14_ESS-2"/>
</dbReference>
<feature type="compositionally biased region" description="Polar residues" evidence="4">
    <location>
        <begin position="261"/>
        <end position="271"/>
    </location>
</feature>
<evidence type="ECO:0000256" key="1">
    <source>
        <dbReference type="ARBA" id="ARBA00004123"/>
    </source>
</evidence>
<comment type="caution">
    <text evidence="5">The sequence shown here is derived from an EMBL/GenBank/DDBJ whole genome shotgun (WGS) entry which is preliminary data.</text>
</comment>
<evidence type="ECO:0000256" key="2">
    <source>
        <dbReference type="ARBA" id="ARBA00009072"/>
    </source>
</evidence>
<accession>A0AAD9INH5</accession>
<gene>
    <name evidence="5" type="ORF">QBZ16_002948</name>
</gene>
<dbReference type="Pfam" id="PF09751">
    <property type="entry name" value="Es2"/>
    <property type="match status" value="1"/>
</dbReference>
<dbReference type="PANTHER" id="PTHR12940:SF0">
    <property type="entry name" value="SPLICING FACTOR ESS-2 HOMOLOG"/>
    <property type="match status" value="1"/>
</dbReference>
<feature type="compositionally biased region" description="Low complexity" evidence="4">
    <location>
        <begin position="434"/>
        <end position="451"/>
    </location>
</feature>
<dbReference type="GO" id="GO:0071013">
    <property type="term" value="C:catalytic step 2 spliceosome"/>
    <property type="evidence" value="ECO:0007669"/>
    <property type="project" value="TreeGrafter"/>
</dbReference>
<evidence type="ECO:0000313" key="6">
    <source>
        <dbReference type="Proteomes" id="UP001255856"/>
    </source>
</evidence>
<protein>
    <submittedName>
        <fullName evidence="5">Uncharacterized protein</fullName>
    </submittedName>
</protein>
<dbReference type="PANTHER" id="PTHR12940">
    <property type="entry name" value="ES-2 PROTEIN - RELATED"/>
    <property type="match status" value="1"/>
</dbReference>
<evidence type="ECO:0000256" key="4">
    <source>
        <dbReference type="SAM" id="MobiDB-lite"/>
    </source>
</evidence>
<dbReference type="Proteomes" id="UP001255856">
    <property type="component" value="Unassembled WGS sequence"/>
</dbReference>
<evidence type="ECO:0000256" key="3">
    <source>
        <dbReference type="ARBA" id="ARBA00023242"/>
    </source>
</evidence>
<feature type="region of interest" description="Disordered" evidence="4">
    <location>
        <begin position="423"/>
        <end position="475"/>
    </location>
</feature>
<dbReference type="EMBL" id="JASFZW010000003">
    <property type="protein sequence ID" value="KAK2079257.1"/>
    <property type="molecule type" value="Genomic_DNA"/>
</dbReference>
<feature type="region of interest" description="Disordered" evidence="4">
    <location>
        <begin position="1"/>
        <end position="27"/>
    </location>
</feature>
<proteinExistence type="inferred from homology"/>
<comment type="subcellular location">
    <subcellularLocation>
        <location evidence="1">Nucleus</location>
    </subcellularLocation>
</comment>
<name>A0AAD9INH5_PROWI</name>
<comment type="similarity">
    <text evidence="2">Belongs to the ESS2 family.</text>
</comment>
<keyword evidence="6" id="KW-1185">Reference proteome</keyword>
<feature type="region of interest" description="Disordered" evidence="4">
    <location>
        <begin position="83"/>
        <end position="137"/>
    </location>
</feature>
<evidence type="ECO:0000313" key="5">
    <source>
        <dbReference type="EMBL" id="KAK2079257.1"/>
    </source>
</evidence>
<reference evidence="5" key="1">
    <citation type="submission" date="2021-01" db="EMBL/GenBank/DDBJ databases">
        <authorList>
            <person name="Eckstrom K.M.E."/>
        </authorList>
    </citation>
    <scope>NUCLEOTIDE SEQUENCE</scope>
    <source>
        <strain evidence="5">UVCC 0001</strain>
    </source>
</reference>
<keyword evidence="3" id="KW-0539">Nucleus</keyword>